<name>A0AAD5SI64_9FUNG</name>
<feature type="region of interest" description="Disordered" evidence="1">
    <location>
        <begin position="197"/>
        <end position="226"/>
    </location>
</feature>
<dbReference type="EMBL" id="JADGJD010000095">
    <property type="protein sequence ID" value="KAJ3055104.1"/>
    <property type="molecule type" value="Genomic_DNA"/>
</dbReference>
<sequence length="247" mass="26663">MPQSQPFDTHWQTSPPIPSAPDKRRKTSSPPNLLIRSLHSPPLPTPPSAPLQRRKRQSDVTVGGLSLKSTCKGTLQSSFFRRPLKRVASETDVTRRMAAVALEGAGRTLPLSGDTSHSGGRYSFDNGDDKFDTRPFAIFTPSHLNPNSSSRVPTFSSVSAPPTICRPPAEPEEVPNIEALTIGFTNLMGSSTLAGREEVEEEDGEEGDRSVVLGSPPGSPSCKQAERVRVGKEVDALICSMEVQLSF</sequence>
<proteinExistence type="predicted"/>
<gene>
    <name evidence="2" type="ORF">HK097_011479</name>
</gene>
<organism evidence="2 3">
    <name type="scientific">Rhizophlyctis rosea</name>
    <dbReference type="NCBI Taxonomy" id="64517"/>
    <lineage>
        <taxon>Eukaryota</taxon>
        <taxon>Fungi</taxon>
        <taxon>Fungi incertae sedis</taxon>
        <taxon>Chytridiomycota</taxon>
        <taxon>Chytridiomycota incertae sedis</taxon>
        <taxon>Chytridiomycetes</taxon>
        <taxon>Rhizophlyctidales</taxon>
        <taxon>Rhizophlyctidaceae</taxon>
        <taxon>Rhizophlyctis</taxon>
    </lineage>
</organism>
<evidence type="ECO:0000313" key="3">
    <source>
        <dbReference type="Proteomes" id="UP001212841"/>
    </source>
</evidence>
<accession>A0AAD5SI64</accession>
<dbReference type="AlphaFoldDB" id="A0AAD5SI64"/>
<keyword evidence="3" id="KW-1185">Reference proteome</keyword>
<evidence type="ECO:0000313" key="2">
    <source>
        <dbReference type="EMBL" id="KAJ3055104.1"/>
    </source>
</evidence>
<reference evidence="2" key="1">
    <citation type="submission" date="2020-05" db="EMBL/GenBank/DDBJ databases">
        <title>Phylogenomic resolution of chytrid fungi.</title>
        <authorList>
            <person name="Stajich J.E."/>
            <person name="Amses K."/>
            <person name="Simmons R."/>
            <person name="Seto K."/>
            <person name="Myers J."/>
            <person name="Bonds A."/>
            <person name="Quandt C.A."/>
            <person name="Barry K."/>
            <person name="Liu P."/>
            <person name="Grigoriev I."/>
            <person name="Longcore J.E."/>
            <person name="James T.Y."/>
        </authorList>
    </citation>
    <scope>NUCLEOTIDE SEQUENCE</scope>
    <source>
        <strain evidence="2">JEL0318</strain>
    </source>
</reference>
<feature type="compositionally biased region" description="Polar residues" evidence="1">
    <location>
        <begin position="1"/>
        <end position="14"/>
    </location>
</feature>
<comment type="caution">
    <text evidence="2">The sequence shown here is derived from an EMBL/GenBank/DDBJ whole genome shotgun (WGS) entry which is preliminary data.</text>
</comment>
<protein>
    <submittedName>
        <fullName evidence="2">Uncharacterized protein</fullName>
    </submittedName>
</protein>
<feature type="region of interest" description="Disordered" evidence="1">
    <location>
        <begin position="1"/>
        <end position="65"/>
    </location>
</feature>
<dbReference type="Proteomes" id="UP001212841">
    <property type="component" value="Unassembled WGS sequence"/>
</dbReference>
<evidence type="ECO:0000256" key="1">
    <source>
        <dbReference type="SAM" id="MobiDB-lite"/>
    </source>
</evidence>